<accession>A0A0P5VG70</accession>
<keyword evidence="10" id="KW-1185">Reference proteome</keyword>
<dbReference type="GO" id="GO:0006397">
    <property type="term" value="P:mRNA processing"/>
    <property type="evidence" value="ECO:0007669"/>
    <property type="project" value="UniProtKB-KW"/>
</dbReference>
<dbReference type="GO" id="GO:0016607">
    <property type="term" value="C:nuclear speck"/>
    <property type="evidence" value="ECO:0007669"/>
    <property type="project" value="UniProtKB-SubCell"/>
</dbReference>
<dbReference type="OrthoDB" id="48562at2759"/>
<comment type="caution">
    <text evidence="9">The sequence shown here is derived from an EMBL/GenBank/DDBJ whole genome shotgun (WGS) entry which is preliminary data.</text>
</comment>
<dbReference type="STRING" id="35525.A0A0P5VG70"/>
<comment type="similarity">
    <text evidence="3">Belongs to the ARL6IP4 family.</text>
</comment>
<evidence type="ECO:0000313" key="9">
    <source>
        <dbReference type="EMBL" id="KZS07651.1"/>
    </source>
</evidence>
<gene>
    <name evidence="9" type="ORF">APZ42_028787</name>
</gene>
<evidence type="ECO:0000256" key="4">
    <source>
        <dbReference type="ARBA" id="ARBA00017993"/>
    </source>
</evidence>
<dbReference type="Proteomes" id="UP000076858">
    <property type="component" value="Unassembled WGS sequence"/>
</dbReference>
<evidence type="ECO:0000256" key="1">
    <source>
        <dbReference type="ARBA" id="ARBA00004324"/>
    </source>
</evidence>
<dbReference type="GO" id="GO:0008380">
    <property type="term" value="P:RNA splicing"/>
    <property type="evidence" value="ECO:0007669"/>
    <property type="project" value="UniProtKB-KW"/>
</dbReference>
<dbReference type="Pfam" id="PF10500">
    <property type="entry name" value="SR-25"/>
    <property type="match status" value="1"/>
</dbReference>
<evidence type="ECO:0000313" key="10">
    <source>
        <dbReference type="Proteomes" id="UP000076858"/>
    </source>
</evidence>
<feature type="region of interest" description="Disordered" evidence="8">
    <location>
        <begin position="184"/>
        <end position="217"/>
    </location>
</feature>
<comment type="subcellular location">
    <subcellularLocation>
        <location evidence="1">Nucleus speckle</location>
    </subcellularLocation>
    <subcellularLocation>
        <location evidence="2">Nucleus</location>
        <location evidence="2">Nucleolus</location>
    </subcellularLocation>
</comment>
<sequence length="217" mass="24234">MDKLSGNLLAEKALVSKSSRESKPKNKKVKKSKKSSKDKTQKKSNSKKKKRKRQASSSSNSSDSSAISSSSSESSEDEKAKKRKKKSKKNKAKKQKAKLEASQSKVIIEKTPVIIATQVVKIMIPEADVGPHIDLKSSKIRAPMTKEEYEKQQSTLKWITDPETGTKRLIRGSGEIVEEMISKERPQMMKPTPSTLFAADGNFFQPQSNMKARSNYD</sequence>
<dbReference type="EMBL" id="LRGB01002451">
    <property type="protein sequence ID" value="KZS07651.1"/>
    <property type="molecule type" value="Genomic_DNA"/>
</dbReference>
<feature type="compositionally biased region" description="Polar residues" evidence="8">
    <location>
        <begin position="204"/>
        <end position="217"/>
    </location>
</feature>
<feature type="region of interest" description="Disordered" evidence="8">
    <location>
        <begin position="1"/>
        <end position="103"/>
    </location>
</feature>
<feature type="compositionally biased region" description="Basic residues" evidence="8">
    <location>
        <begin position="25"/>
        <end position="34"/>
    </location>
</feature>
<keyword evidence="7" id="KW-0539">Nucleus</keyword>
<organism evidence="9 10">
    <name type="scientific">Daphnia magna</name>
    <dbReference type="NCBI Taxonomy" id="35525"/>
    <lineage>
        <taxon>Eukaryota</taxon>
        <taxon>Metazoa</taxon>
        <taxon>Ecdysozoa</taxon>
        <taxon>Arthropoda</taxon>
        <taxon>Crustacea</taxon>
        <taxon>Branchiopoda</taxon>
        <taxon>Diplostraca</taxon>
        <taxon>Cladocera</taxon>
        <taxon>Anomopoda</taxon>
        <taxon>Daphniidae</taxon>
        <taxon>Daphnia</taxon>
    </lineage>
</organism>
<name>A0A0P5VG70_9CRUS</name>
<evidence type="ECO:0000256" key="2">
    <source>
        <dbReference type="ARBA" id="ARBA00004604"/>
    </source>
</evidence>
<protein>
    <recommendedName>
        <fullName evidence="4">ADP-ribosylation factor-like protein 6-interacting protein 4</fullName>
    </recommendedName>
</protein>
<proteinExistence type="inferred from homology"/>
<evidence type="ECO:0000256" key="3">
    <source>
        <dbReference type="ARBA" id="ARBA00006852"/>
    </source>
</evidence>
<feature type="compositionally biased region" description="Basic residues" evidence="8">
    <location>
        <begin position="81"/>
        <end position="96"/>
    </location>
</feature>
<feature type="compositionally biased region" description="Low complexity" evidence="8">
    <location>
        <begin position="55"/>
        <end position="73"/>
    </location>
</feature>
<dbReference type="InterPro" id="IPR019532">
    <property type="entry name" value="Nucl_RNA-splicing_assoc_SR-25"/>
</dbReference>
<reference evidence="9 10" key="1">
    <citation type="submission" date="2016-03" db="EMBL/GenBank/DDBJ databases">
        <title>EvidentialGene: Evidence-directed Construction of Genes on Genomes.</title>
        <authorList>
            <person name="Gilbert D.G."/>
            <person name="Choi J.-H."/>
            <person name="Mockaitis K."/>
            <person name="Colbourne J."/>
            <person name="Pfrender M."/>
        </authorList>
    </citation>
    <scope>NUCLEOTIDE SEQUENCE [LARGE SCALE GENOMIC DNA]</scope>
    <source>
        <strain evidence="9 10">Xinb3</strain>
        <tissue evidence="9">Complete organism</tissue>
    </source>
</reference>
<feature type="compositionally biased region" description="Basic residues" evidence="8">
    <location>
        <begin position="42"/>
        <end position="54"/>
    </location>
</feature>
<dbReference type="AlphaFoldDB" id="A0A0P5VG70"/>
<keyword evidence="6" id="KW-0508">mRNA splicing</keyword>
<dbReference type="GO" id="GO:0005730">
    <property type="term" value="C:nucleolus"/>
    <property type="evidence" value="ECO:0007669"/>
    <property type="project" value="UniProtKB-SubCell"/>
</dbReference>
<keyword evidence="5" id="KW-0507">mRNA processing</keyword>
<evidence type="ECO:0000256" key="7">
    <source>
        <dbReference type="ARBA" id="ARBA00023242"/>
    </source>
</evidence>
<evidence type="ECO:0000256" key="5">
    <source>
        <dbReference type="ARBA" id="ARBA00022664"/>
    </source>
</evidence>
<evidence type="ECO:0000256" key="8">
    <source>
        <dbReference type="SAM" id="MobiDB-lite"/>
    </source>
</evidence>
<evidence type="ECO:0000256" key="6">
    <source>
        <dbReference type="ARBA" id="ARBA00023187"/>
    </source>
</evidence>